<dbReference type="PATRIC" id="fig|1166018.3.peg.4687"/>
<gene>
    <name evidence="8" type="ORF">FAES_2918</name>
</gene>
<dbReference type="InterPro" id="IPR049303">
    <property type="entry name" value="Glyco_hydro_109_C"/>
</dbReference>
<proteinExistence type="inferred from homology"/>
<dbReference type="Pfam" id="PF01408">
    <property type="entry name" value="GFO_IDH_MocA"/>
    <property type="match status" value="1"/>
</dbReference>
<evidence type="ECO:0000256" key="1">
    <source>
        <dbReference type="ARBA" id="ARBA00001911"/>
    </source>
</evidence>
<dbReference type="Proteomes" id="UP000011058">
    <property type="component" value="Chromosome"/>
</dbReference>
<dbReference type="Pfam" id="PF21252">
    <property type="entry name" value="Glyco_hydro_109_C"/>
    <property type="match status" value="1"/>
</dbReference>
<sequence>MPNRSTRRVFLRDAAFAAALVPSSLSGFGGVPSLLTNARPGSLMADDKPVRLGFIGTGFRGRDHIQQALYRPDVQIPAICDTSDEAIQQTLALFDKLGKPRPVVYGNGGGARRDEAFKELLKRDDIDGVVIATPWEWHTPMAVETMKAGKYAGVEVSATVTLNESWDLVNTFEKTGSPCMILENVCYRRDVLMVLNMIRQGLFGEMTYAHCGYQHDLRAVKFNDGKHYAGGGVEFGAKGYAEARWRTQHSVDRNGDIYPTHGLGPVAHWLNINRGNRFTALSSTATKSRGLHKYVVDNGGANHPNANVNFKLGDVVTTMLQCANGETIVIIHDTNSPRPYSLGFRAQGTEGIWMDDNDSVFFQNRTAKGDKPKAHSWEPFAAYEAEFDHPLWKKHAANADKAGHGGIDFFVMRAFIEAVKYKTQPPIDVYDAAVWSAISPLSEKSIAKGGQLVEVPDFTRGKWKTNAPIFALNDAF</sequence>
<dbReference type="PANTHER" id="PTHR43818">
    <property type="entry name" value="BCDNA.GH03377"/>
    <property type="match status" value="1"/>
</dbReference>
<dbReference type="eggNOG" id="COG0673">
    <property type="taxonomic scope" value="Bacteria"/>
</dbReference>
<dbReference type="STRING" id="1166018.FAES_2918"/>
<dbReference type="InterPro" id="IPR000683">
    <property type="entry name" value="Gfo/Idh/MocA-like_OxRdtase_N"/>
</dbReference>
<evidence type="ECO:0000259" key="7">
    <source>
        <dbReference type="Pfam" id="PF21252"/>
    </source>
</evidence>
<organism evidence="8 9">
    <name type="scientific">Fibrella aestuarina BUZ 2</name>
    <dbReference type="NCBI Taxonomy" id="1166018"/>
    <lineage>
        <taxon>Bacteria</taxon>
        <taxon>Pseudomonadati</taxon>
        <taxon>Bacteroidota</taxon>
        <taxon>Cytophagia</taxon>
        <taxon>Cytophagales</taxon>
        <taxon>Spirosomataceae</taxon>
        <taxon>Fibrella</taxon>
    </lineage>
</organism>
<dbReference type="RefSeq" id="WP_015332026.1">
    <property type="nucleotide sequence ID" value="NC_020054.1"/>
</dbReference>
<dbReference type="SUPFAM" id="SSF51735">
    <property type="entry name" value="NAD(P)-binding Rossmann-fold domains"/>
    <property type="match status" value="1"/>
</dbReference>
<dbReference type="SUPFAM" id="SSF55347">
    <property type="entry name" value="Glyceraldehyde-3-phosphate dehydrogenase-like, C-terminal domain"/>
    <property type="match status" value="1"/>
</dbReference>
<evidence type="ECO:0000313" key="9">
    <source>
        <dbReference type="Proteomes" id="UP000011058"/>
    </source>
</evidence>
<protein>
    <submittedName>
        <fullName evidence="8">Oxidoreductase domain protein</fullName>
        <ecNumber evidence="8">3.2.1.49</ecNumber>
    </submittedName>
</protein>
<dbReference type="InterPro" id="IPR006311">
    <property type="entry name" value="TAT_signal"/>
</dbReference>
<dbReference type="GO" id="GO:0008456">
    <property type="term" value="F:alpha-N-acetylgalactosaminidase activity"/>
    <property type="evidence" value="ECO:0007669"/>
    <property type="project" value="UniProtKB-EC"/>
</dbReference>
<evidence type="ECO:0000256" key="4">
    <source>
        <dbReference type="ARBA" id="ARBA00023027"/>
    </source>
</evidence>
<keyword evidence="9" id="KW-1185">Reference proteome</keyword>
<comment type="cofactor">
    <cofactor evidence="1">
        <name>NAD(+)</name>
        <dbReference type="ChEBI" id="CHEBI:57540"/>
    </cofactor>
</comment>
<dbReference type="EMBL" id="HE796683">
    <property type="protein sequence ID" value="CCH00927.1"/>
    <property type="molecule type" value="Genomic_DNA"/>
</dbReference>
<keyword evidence="5 8" id="KW-0326">Glycosidase</keyword>
<dbReference type="InterPro" id="IPR050463">
    <property type="entry name" value="Gfo/Idh/MocA_oxidrdct_glycsds"/>
</dbReference>
<name>I0K9X4_9BACT</name>
<dbReference type="PANTHER" id="PTHR43818:SF1">
    <property type="entry name" value="GLYCOSYL HYDROLASE FAMILY 109 PROTEIN"/>
    <property type="match status" value="1"/>
</dbReference>
<dbReference type="PROSITE" id="PS51318">
    <property type="entry name" value="TAT"/>
    <property type="match status" value="1"/>
</dbReference>
<reference evidence="8 9" key="1">
    <citation type="journal article" date="2012" name="J. Bacteriol.">
        <title>Genome Sequence of Fibrella aestuarina BUZ 2T, a Filamentous Marine Bacterium.</title>
        <authorList>
            <person name="Filippini M."/>
            <person name="Qi W."/>
            <person name="Blom J."/>
            <person name="Goesmann A."/>
            <person name="Smits T.H."/>
            <person name="Bagheri H.C."/>
        </authorList>
    </citation>
    <scope>NUCLEOTIDE SEQUENCE [LARGE SCALE GENOMIC DNA]</scope>
    <source>
        <strain evidence="9">BUZ 2T</strain>
    </source>
</reference>
<dbReference type="Gene3D" id="3.30.360.10">
    <property type="entry name" value="Dihydrodipicolinate Reductase, domain 2"/>
    <property type="match status" value="1"/>
</dbReference>
<evidence type="ECO:0000259" key="6">
    <source>
        <dbReference type="Pfam" id="PF01408"/>
    </source>
</evidence>
<dbReference type="OrthoDB" id="9771072at2"/>
<dbReference type="KEGG" id="fae:FAES_2918"/>
<keyword evidence="3 8" id="KW-0378">Hydrolase</keyword>
<dbReference type="HOGENOM" id="CLU_046965_0_0_10"/>
<evidence type="ECO:0000256" key="2">
    <source>
        <dbReference type="ARBA" id="ARBA00009329"/>
    </source>
</evidence>
<evidence type="ECO:0000313" key="8">
    <source>
        <dbReference type="EMBL" id="CCH00927.1"/>
    </source>
</evidence>
<feature type="domain" description="Glycosyl hydrolase 109 C-terminal" evidence="7">
    <location>
        <begin position="192"/>
        <end position="379"/>
    </location>
</feature>
<feature type="domain" description="Gfo/Idh/MocA-like oxidoreductase N-terminal" evidence="6">
    <location>
        <begin position="51"/>
        <end position="180"/>
    </location>
</feature>
<comment type="similarity">
    <text evidence="2">Belongs to the Gfo/Idh/MocA family. Glycosyl hydrolase 109 subfamily.</text>
</comment>
<evidence type="ECO:0000256" key="5">
    <source>
        <dbReference type="ARBA" id="ARBA00023295"/>
    </source>
</evidence>
<evidence type="ECO:0000256" key="3">
    <source>
        <dbReference type="ARBA" id="ARBA00022801"/>
    </source>
</evidence>
<keyword evidence="4" id="KW-0520">NAD</keyword>
<dbReference type="Gene3D" id="3.40.50.720">
    <property type="entry name" value="NAD(P)-binding Rossmann-like Domain"/>
    <property type="match status" value="1"/>
</dbReference>
<dbReference type="InterPro" id="IPR036291">
    <property type="entry name" value="NAD(P)-bd_dom_sf"/>
</dbReference>
<accession>I0K9X4</accession>
<dbReference type="EC" id="3.2.1.49" evidence="8"/>
<dbReference type="GO" id="GO:0000166">
    <property type="term" value="F:nucleotide binding"/>
    <property type="evidence" value="ECO:0007669"/>
    <property type="project" value="InterPro"/>
</dbReference>
<dbReference type="AlphaFoldDB" id="I0K9X4"/>